<protein>
    <submittedName>
        <fullName evidence="2">Uncharacterized protein</fullName>
    </submittedName>
</protein>
<evidence type="ECO:0000313" key="2">
    <source>
        <dbReference type="EMBL" id="CAK9055110.1"/>
    </source>
</evidence>
<organism evidence="2 3">
    <name type="scientific">Durusdinium trenchii</name>
    <dbReference type="NCBI Taxonomy" id="1381693"/>
    <lineage>
        <taxon>Eukaryota</taxon>
        <taxon>Sar</taxon>
        <taxon>Alveolata</taxon>
        <taxon>Dinophyceae</taxon>
        <taxon>Suessiales</taxon>
        <taxon>Symbiodiniaceae</taxon>
        <taxon>Durusdinium</taxon>
    </lineage>
</organism>
<feature type="compositionally biased region" description="Low complexity" evidence="1">
    <location>
        <begin position="428"/>
        <end position="448"/>
    </location>
</feature>
<comment type="caution">
    <text evidence="2">The sequence shown here is derived from an EMBL/GenBank/DDBJ whole genome shotgun (WGS) entry which is preliminary data.</text>
</comment>
<evidence type="ECO:0000313" key="3">
    <source>
        <dbReference type="Proteomes" id="UP001642464"/>
    </source>
</evidence>
<dbReference type="SUPFAM" id="SSF52047">
    <property type="entry name" value="RNI-like"/>
    <property type="match status" value="1"/>
</dbReference>
<sequence>MTEQASLEVKAPGVETEPERTPESQRQNLDLWQKAELALQEERAKKAQNCWQNYRGVLRSNRDHGPQNGPHLGAGGLPNRQGGSSRPAVPTRAVPAVPTADAASSRADDLWHKEDLEVQRRRAAAHRKGAGLRIYDISDGRHKGGLVKGKGRSDADSDRRVYPSKSADSSWKGTLQKDGRFWKVLLSRRQMDDHLLMHWCRWAQPHLDRLPSKAVVVIVDLSFNQISLCGLKALLQTLKDADVPVEGFSLHHNCLNDAAASELAQYIQHSSYTLYELHLSHNQISELGARSLLESAVKALQSPVELVSGRPNIRYPCERNGQQVPLWLRLGQNRIGDGCGSAWVRSFLQSMEHELLAARRSVCQSISEDPWGQYDHHNDAHLFCEALLAYGCDHASCTQTYPEMPGLPPGPVVHLPMLDQQLSREALRQGTQQTQGAQGAKGAQARVKGGLKGKGKGSFSKGKGRETRERHEASAPRPSVRLETVDLLDLESETSQPVKKDGLDGGEQKSMPATKGIPATIRQQTILPEGLGPEVILQPGDEVRILYAGSEDLGDEGFLFASFPGGEGWIPASSVEE</sequence>
<feature type="compositionally biased region" description="Basic and acidic residues" evidence="1">
    <location>
        <begin position="463"/>
        <end position="474"/>
    </location>
</feature>
<dbReference type="PROSITE" id="PS51450">
    <property type="entry name" value="LRR"/>
    <property type="match status" value="1"/>
</dbReference>
<feature type="region of interest" description="Disordered" evidence="1">
    <location>
        <begin position="427"/>
        <end position="513"/>
    </location>
</feature>
<dbReference type="EMBL" id="CAXAMM010024335">
    <property type="protein sequence ID" value="CAK9055110.1"/>
    <property type="molecule type" value="Genomic_DNA"/>
</dbReference>
<feature type="region of interest" description="Disordered" evidence="1">
    <location>
        <begin position="145"/>
        <end position="173"/>
    </location>
</feature>
<feature type="region of interest" description="Disordered" evidence="1">
    <location>
        <begin position="1"/>
        <end position="29"/>
    </location>
</feature>
<keyword evidence="3" id="KW-1185">Reference proteome</keyword>
<gene>
    <name evidence="2" type="ORF">SCF082_LOCUS29845</name>
</gene>
<proteinExistence type="predicted"/>
<reference evidence="2 3" key="1">
    <citation type="submission" date="2024-02" db="EMBL/GenBank/DDBJ databases">
        <authorList>
            <person name="Chen Y."/>
            <person name="Shah S."/>
            <person name="Dougan E. K."/>
            <person name="Thang M."/>
            <person name="Chan C."/>
        </authorList>
    </citation>
    <scope>NUCLEOTIDE SEQUENCE [LARGE SCALE GENOMIC DNA]</scope>
</reference>
<evidence type="ECO:0000256" key="1">
    <source>
        <dbReference type="SAM" id="MobiDB-lite"/>
    </source>
</evidence>
<feature type="compositionally biased region" description="Basic and acidic residues" evidence="1">
    <location>
        <begin position="151"/>
        <end position="161"/>
    </location>
</feature>
<dbReference type="InterPro" id="IPR032675">
    <property type="entry name" value="LRR_dom_sf"/>
</dbReference>
<dbReference type="Gene3D" id="3.80.10.10">
    <property type="entry name" value="Ribonuclease Inhibitor"/>
    <property type="match status" value="1"/>
</dbReference>
<accession>A0ABP0MUD0</accession>
<name>A0ABP0MUD0_9DINO</name>
<feature type="compositionally biased region" description="Basic and acidic residues" evidence="1">
    <location>
        <begin position="498"/>
        <end position="507"/>
    </location>
</feature>
<feature type="region of interest" description="Disordered" evidence="1">
    <location>
        <begin position="58"/>
        <end position="93"/>
    </location>
</feature>
<dbReference type="InterPro" id="IPR001611">
    <property type="entry name" value="Leu-rich_rpt"/>
</dbReference>
<dbReference type="Proteomes" id="UP001642464">
    <property type="component" value="Unassembled WGS sequence"/>
</dbReference>